<evidence type="ECO:0000313" key="3">
    <source>
        <dbReference type="Proteomes" id="UP000013111"/>
    </source>
</evidence>
<protein>
    <recommendedName>
        <fullName evidence="1">Amine oxidase domain-containing protein</fullName>
    </recommendedName>
</protein>
<gene>
    <name evidence="2" type="ORF">BN437_1281</name>
</gene>
<dbReference type="InterPro" id="IPR050464">
    <property type="entry name" value="Zeta_carotene_desat/Oxidored"/>
</dbReference>
<sequence>MRVAIIGSGIAGLSCAWKLAAKAEVDLYEAASTPGGHTATVDVELAGESRAIDTGFIVYNDRTYPRFRALLAELGLESQPTEMSFSVRNQRSGLEYNGHSISSLFAQRSNLLKPSFYRFLLEIVRFNRRAKRWLLQPGQQALLDDFLRQHGFSEFFAQHYILPMGAAIWSTSLAQMRSMPLAQFLNFFNHHGLLDLTQRPQWFVVPGGSRQYIRRMMQRIGDQINLWLATPVTRVTRDADGVTLESSRGLQRYDQVIFACHSDQALALLADASADERTMLIGVPYAANEVVLHTDISLLPRARAAWASWNYHLNDCSKSDEQAAASVTYNMNILQGINASHTFCVSLNPSQPIDEAKVLRRFIYHHPQFGADSPQAQQLRLRLNGDNRSWFCGAWSYNGFHEDGIRSALDVISGMEQKGLL</sequence>
<dbReference type="AlphaFoldDB" id="A0A831EQ12"/>
<name>A0A831EQ12_ERWAM</name>
<dbReference type="InterPro" id="IPR002937">
    <property type="entry name" value="Amino_oxidase"/>
</dbReference>
<dbReference type="GeneID" id="97605552"/>
<dbReference type="GO" id="GO:0016491">
    <property type="term" value="F:oxidoreductase activity"/>
    <property type="evidence" value="ECO:0007669"/>
    <property type="project" value="InterPro"/>
</dbReference>
<comment type="caution">
    <text evidence="2">The sequence shown here is derived from an EMBL/GenBank/DDBJ whole genome shotgun (WGS) entry which is preliminary data.</text>
</comment>
<dbReference type="Proteomes" id="UP000013111">
    <property type="component" value="Unassembled WGS sequence"/>
</dbReference>
<reference evidence="2 3" key="2">
    <citation type="submission" date="2013-04" db="EMBL/GenBank/DDBJ databases">
        <title>Comparative genomics of 12 strains of Erwinia amylovora identifies a pan-genome with a large conserved core and provides insights into host specificity.</title>
        <authorList>
            <person name="Mann R.A."/>
            <person name="Smits T.H.M."/>
            <person name="Buehlmann A."/>
            <person name="Blom J."/>
            <person name="Goesmann A."/>
            <person name="Frey J.E."/>
            <person name="Plummer K.M."/>
            <person name="Beer S.V."/>
            <person name="Luck J."/>
            <person name="Duffy B."/>
            <person name="Rodoni B."/>
        </authorList>
    </citation>
    <scope>NUCLEOTIDE SEQUENCE [LARGE SCALE GENOMIC DNA]</scope>
    <source>
        <strain evidence="3">CFBP 1232</strain>
    </source>
</reference>
<dbReference type="PROSITE" id="PS51257">
    <property type="entry name" value="PROKAR_LIPOPROTEIN"/>
    <property type="match status" value="1"/>
</dbReference>
<dbReference type="Pfam" id="PF01593">
    <property type="entry name" value="Amino_oxidase"/>
    <property type="match status" value="1"/>
</dbReference>
<dbReference type="PANTHER" id="PTHR42923">
    <property type="entry name" value="PROTOPORPHYRINOGEN OXIDASE"/>
    <property type="match status" value="1"/>
</dbReference>
<dbReference type="Gene3D" id="3.50.50.60">
    <property type="entry name" value="FAD/NAD(P)-binding domain"/>
    <property type="match status" value="1"/>
</dbReference>
<organism evidence="2 3">
    <name type="scientific">Erwinia amylovora NBRC 12687 = CFBP 1232</name>
    <dbReference type="NCBI Taxonomy" id="1219359"/>
    <lineage>
        <taxon>Bacteria</taxon>
        <taxon>Pseudomonadati</taxon>
        <taxon>Pseudomonadota</taxon>
        <taxon>Gammaproteobacteria</taxon>
        <taxon>Enterobacterales</taxon>
        <taxon>Erwiniaceae</taxon>
        <taxon>Erwinia</taxon>
    </lineage>
</organism>
<dbReference type="SUPFAM" id="SSF51905">
    <property type="entry name" value="FAD/NAD(P)-binding domain"/>
    <property type="match status" value="1"/>
</dbReference>
<dbReference type="InterPro" id="IPR036188">
    <property type="entry name" value="FAD/NAD-bd_sf"/>
</dbReference>
<reference evidence="2 3" key="1">
    <citation type="submission" date="2012-11" db="EMBL/GenBank/DDBJ databases">
        <authorList>
            <person name="Linke B."/>
        </authorList>
    </citation>
    <scope>NUCLEOTIDE SEQUENCE [LARGE SCALE GENOMIC DNA]</scope>
    <source>
        <strain evidence="3">CFBP 1232</strain>
    </source>
</reference>
<evidence type="ECO:0000313" key="2">
    <source>
        <dbReference type="EMBL" id="CCO93223.1"/>
    </source>
</evidence>
<dbReference type="EMBL" id="CAPB01000009">
    <property type="protein sequence ID" value="CCO93223.1"/>
    <property type="molecule type" value="Genomic_DNA"/>
</dbReference>
<dbReference type="RefSeq" id="WP_004156781.1">
    <property type="nucleotide sequence ID" value="NZ_BAYW01000016.1"/>
</dbReference>
<feature type="domain" description="Amine oxidase" evidence="1">
    <location>
        <begin position="10"/>
        <end position="266"/>
    </location>
</feature>
<dbReference type="PANTHER" id="PTHR42923:SF17">
    <property type="entry name" value="AMINE OXIDASE DOMAIN-CONTAINING PROTEIN"/>
    <property type="match status" value="1"/>
</dbReference>
<proteinExistence type="predicted"/>
<accession>A0A831EQ12</accession>
<evidence type="ECO:0000259" key="1">
    <source>
        <dbReference type="Pfam" id="PF01593"/>
    </source>
</evidence>